<accession>A0A820QGN1</accession>
<keyword evidence="3" id="KW-0677">Repeat</keyword>
<dbReference type="Pfam" id="PF07645">
    <property type="entry name" value="EGF_CA"/>
    <property type="match status" value="2"/>
</dbReference>
<dbReference type="GO" id="GO:0005509">
    <property type="term" value="F:calcium ion binding"/>
    <property type="evidence" value="ECO:0007669"/>
    <property type="project" value="InterPro"/>
</dbReference>
<dbReference type="EMBL" id="CAJOBB010027020">
    <property type="protein sequence ID" value="CAF4420087.1"/>
    <property type="molecule type" value="Genomic_DNA"/>
</dbReference>
<dbReference type="Proteomes" id="UP000663868">
    <property type="component" value="Unassembled WGS sequence"/>
</dbReference>
<dbReference type="InterPro" id="IPR001881">
    <property type="entry name" value="EGF-like_Ca-bd_dom"/>
</dbReference>
<dbReference type="InterPro" id="IPR052235">
    <property type="entry name" value="Nephronectin_domain"/>
</dbReference>
<name>A0A820QGN1_9BILA</name>
<keyword evidence="4" id="KW-1015">Disulfide bond</keyword>
<dbReference type="SMART" id="SM00181">
    <property type="entry name" value="EGF"/>
    <property type="match status" value="2"/>
</dbReference>
<sequence length="90" mass="10220">KGSSICPINSECRNTPGSYVCDCTSGYKMVNERGICEDINECELSPNICEQKCINIQGSYYCLCKEGYRLNSDKQTCRGEDFVFINIFYI</sequence>
<dbReference type="SUPFAM" id="SSF57196">
    <property type="entry name" value="EGF/Laminin"/>
    <property type="match status" value="2"/>
</dbReference>
<evidence type="ECO:0000256" key="1">
    <source>
        <dbReference type="ARBA" id="ARBA00022536"/>
    </source>
</evidence>
<organism evidence="7 8">
    <name type="scientific">Adineta steineri</name>
    <dbReference type="NCBI Taxonomy" id="433720"/>
    <lineage>
        <taxon>Eukaryota</taxon>
        <taxon>Metazoa</taxon>
        <taxon>Spiralia</taxon>
        <taxon>Gnathifera</taxon>
        <taxon>Rotifera</taxon>
        <taxon>Eurotatoria</taxon>
        <taxon>Bdelloidea</taxon>
        <taxon>Adinetida</taxon>
        <taxon>Adinetidae</taxon>
        <taxon>Adineta</taxon>
    </lineage>
</organism>
<dbReference type="PANTHER" id="PTHR24050:SF27">
    <property type="entry name" value="FIBRILLIN-1"/>
    <property type="match status" value="1"/>
</dbReference>
<evidence type="ECO:0000256" key="2">
    <source>
        <dbReference type="ARBA" id="ARBA00022729"/>
    </source>
</evidence>
<dbReference type="InterPro" id="IPR000742">
    <property type="entry name" value="EGF"/>
</dbReference>
<dbReference type="FunFam" id="2.10.25.10:FF:000506">
    <property type="entry name" value="Adhesion G protein-coupled receptor E1"/>
    <property type="match status" value="1"/>
</dbReference>
<evidence type="ECO:0000259" key="6">
    <source>
        <dbReference type="PROSITE" id="PS50026"/>
    </source>
</evidence>
<evidence type="ECO:0000256" key="4">
    <source>
        <dbReference type="ARBA" id="ARBA00023157"/>
    </source>
</evidence>
<dbReference type="PROSITE" id="PS01186">
    <property type="entry name" value="EGF_2"/>
    <property type="match status" value="1"/>
</dbReference>
<dbReference type="CDD" id="cd00054">
    <property type="entry name" value="EGF_CA"/>
    <property type="match status" value="1"/>
</dbReference>
<dbReference type="AlphaFoldDB" id="A0A820QGN1"/>
<reference evidence="7" key="1">
    <citation type="submission" date="2021-02" db="EMBL/GenBank/DDBJ databases">
        <authorList>
            <person name="Nowell W R."/>
        </authorList>
    </citation>
    <scope>NUCLEOTIDE SEQUENCE</scope>
</reference>
<evidence type="ECO:0000313" key="7">
    <source>
        <dbReference type="EMBL" id="CAF4420087.1"/>
    </source>
</evidence>
<keyword evidence="2" id="KW-0732">Signal</keyword>
<dbReference type="InterPro" id="IPR000152">
    <property type="entry name" value="EGF-type_Asp/Asn_hydroxyl_site"/>
</dbReference>
<dbReference type="InterPro" id="IPR018097">
    <property type="entry name" value="EGF_Ca-bd_CS"/>
</dbReference>
<protein>
    <recommendedName>
        <fullName evidence="6">EGF-like domain-containing protein</fullName>
    </recommendedName>
</protein>
<comment type="caution">
    <text evidence="5">Lacks conserved residue(s) required for the propagation of feature annotation.</text>
</comment>
<feature type="domain" description="EGF-like" evidence="6">
    <location>
        <begin position="38"/>
        <end position="78"/>
    </location>
</feature>
<evidence type="ECO:0000256" key="3">
    <source>
        <dbReference type="ARBA" id="ARBA00022737"/>
    </source>
</evidence>
<dbReference type="Gene3D" id="2.10.25.10">
    <property type="entry name" value="Laminin"/>
    <property type="match status" value="2"/>
</dbReference>
<dbReference type="GO" id="GO:0005576">
    <property type="term" value="C:extracellular region"/>
    <property type="evidence" value="ECO:0007669"/>
    <property type="project" value="UniProtKB-SubCell"/>
</dbReference>
<dbReference type="SMART" id="SM00179">
    <property type="entry name" value="EGF_CA"/>
    <property type="match status" value="2"/>
</dbReference>
<evidence type="ECO:0000256" key="5">
    <source>
        <dbReference type="PROSITE-ProRule" id="PRU00076"/>
    </source>
</evidence>
<dbReference type="PROSITE" id="PS01187">
    <property type="entry name" value="EGF_CA"/>
    <property type="match status" value="1"/>
</dbReference>
<dbReference type="PROSITE" id="PS50026">
    <property type="entry name" value="EGF_3"/>
    <property type="match status" value="1"/>
</dbReference>
<comment type="caution">
    <text evidence="7">The sequence shown here is derived from an EMBL/GenBank/DDBJ whole genome shotgun (WGS) entry which is preliminary data.</text>
</comment>
<dbReference type="FunFam" id="2.10.25.10:FF:000010">
    <property type="entry name" value="Pro-epidermal growth factor"/>
    <property type="match status" value="1"/>
</dbReference>
<keyword evidence="1 5" id="KW-0245">EGF-like domain</keyword>
<gene>
    <name evidence="7" type="ORF">KXQ929_LOCUS52134</name>
</gene>
<dbReference type="PROSITE" id="PS00010">
    <property type="entry name" value="ASX_HYDROXYL"/>
    <property type="match status" value="1"/>
</dbReference>
<feature type="non-terminal residue" evidence="7">
    <location>
        <position position="1"/>
    </location>
</feature>
<evidence type="ECO:0000313" key="8">
    <source>
        <dbReference type="Proteomes" id="UP000663868"/>
    </source>
</evidence>
<proteinExistence type="predicted"/>
<dbReference type="InterPro" id="IPR049883">
    <property type="entry name" value="NOTCH1_EGF-like"/>
</dbReference>
<dbReference type="PANTHER" id="PTHR24050">
    <property type="entry name" value="PA14 DOMAIN-CONTAINING PROTEIN"/>
    <property type="match status" value="1"/>
</dbReference>